<gene>
    <name evidence="1" type="ORF">LVIROSA_LOCUS32435</name>
</gene>
<comment type="caution">
    <text evidence="1">The sequence shown here is derived from an EMBL/GenBank/DDBJ whole genome shotgun (WGS) entry which is preliminary data.</text>
</comment>
<sequence>MDLLPVPKLFFFNSSVTFVTSYTNLPSQLNCKLQIMWPANTSLVYLLNNYGVSQPVQPIDFVTNPSETDIKE</sequence>
<dbReference type="EMBL" id="CAKMRJ010005523">
    <property type="protein sequence ID" value="CAH1446765.1"/>
    <property type="molecule type" value="Genomic_DNA"/>
</dbReference>
<dbReference type="Proteomes" id="UP001157418">
    <property type="component" value="Unassembled WGS sequence"/>
</dbReference>
<evidence type="ECO:0000313" key="2">
    <source>
        <dbReference type="Proteomes" id="UP001157418"/>
    </source>
</evidence>
<name>A0AAU9P9K3_9ASTR</name>
<reference evidence="1 2" key="1">
    <citation type="submission" date="2022-01" db="EMBL/GenBank/DDBJ databases">
        <authorList>
            <person name="Xiong W."/>
            <person name="Schranz E."/>
        </authorList>
    </citation>
    <scope>NUCLEOTIDE SEQUENCE [LARGE SCALE GENOMIC DNA]</scope>
</reference>
<organism evidence="1 2">
    <name type="scientific">Lactuca virosa</name>
    <dbReference type="NCBI Taxonomy" id="75947"/>
    <lineage>
        <taxon>Eukaryota</taxon>
        <taxon>Viridiplantae</taxon>
        <taxon>Streptophyta</taxon>
        <taxon>Embryophyta</taxon>
        <taxon>Tracheophyta</taxon>
        <taxon>Spermatophyta</taxon>
        <taxon>Magnoliopsida</taxon>
        <taxon>eudicotyledons</taxon>
        <taxon>Gunneridae</taxon>
        <taxon>Pentapetalae</taxon>
        <taxon>asterids</taxon>
        <taxon>campanulids</taxon>
        <taxon>Asterales</taxon>
        <taxon>Asteraceae</taxon>
        <taxon>Cichorioideae</taxon>
        <taxon>Cichorieae</taxon>
        <taxon>Lactucinae</taxon>
        <taxon>Lactuca</taxon>
    </lineage>
</organism>
<keyword evidence="2" id="KW-1185">Reference proteome</keyword>
<dbReference type="AlphaFoldDB" id="A0AAU9P9K3"/>
<evidence type="ECO:0000313" key="1">
    <source>
        <dbReference type="EMBL" id="CAH1446765.1"/>
    </source>
</evidence>
<accession>A0AAU9P9K3</accession>
<proteinExistence type="predicted"/>
<protein>
    <submittedName>
        <fullName evidence="1">Uncharacterized protein</fullName>
    </submittedName>
</protein>